<feature type="chain" id="PRO_5014675049" description="Lipoprotein" evidence="1">
    <location>
        <begin position="22"/>
        <end position="107"/>
    </location>
</feature>
<dbReference type="EMBL" id="CP011797">
    <property type="protein sequence ID" value="ATX77745.1"/>
    <property type="molecule type" value="Genomic_DNA"/>
</dbReference>
<evidence type="ECO:0008006" key="4">
    <source>
        <dbReference type="Google" id="ProtNLM"/>
    </source>
</evidence>
<dbReference type="Proteomes" id="UP000229757">
    <property type="component" value="Chromosome"/>
</dbReference>
<proteinExistence type="predicted"/>
<sequence>MKQLLAGLALLPLLSCSTLVTQVNSETLLFNPVVTAQRLEVSVLSNGCTEADQFYLKFNQDVIELRRTEPDLCRGAAHLVRLAFSYDFGPGVYRFKNKTRFSDRVVR</sequence>
<keyword evidence="1" id="KW-0732">Signal</keyword>
<reference evidence="2 3" key="1">
    <citation type="journal article" date="2017" name="Environ. Microbiol.">
        <title>Genomic and physiological analyses of 'Reinekea forsetii' reveal a versatile opportunistic lifestyle during spring algae blooms.</title>
        <authorList>
            <person name="Avci B."/>
            <person name="Hahnke R.L."/>
            <person name="Chafee M."/>
            <person name="Fischer T."/>
            <person name="Gruber-Vodicka H."/>
            <person name="Tegetmeyer H.E."/>
            <person name="Harder J."/>
            <person name="Fuchs B.M."/>
            <person name="Amann R.I."/>
            <person name="Teeling H."/>
        </authorList>
    </citation>
    <scope>NUCLEOTIDE SEQUENCE [LARGE SCALE GENOMIC DNA]</scope>
    <source>
        <strain evidence="2 3">Hel1_31_D35</strain>
    </source>
</reference>
<dbReference type="KEGG" id="rfo:REIFOR_02621"/>
<evidence type="ECO:0000256" key="1">
    <source>
        <dbReference type="SAM" id="SignalP"/>
    </source>
</evidence>
<keyword evidence="3" id="KW-1185">Reference proteome</keyword>
<feature type="signal peptide" evidence="1">
    <location>
        <begin position="1"/>
        <end position="21"/>
    </location>
</feature>
<evidence type="ECO:0000313" key="3">
    <source>
        <dbReference type="Proteomes" id="UP000229757"/>
    </source>
</evidence>
<name>A0A2K8KSN1_9GAMM</name>
<organism evidence="2 3">
    <name type="scientific">Reinekea forsetii</name>
    <dbReference type="NCBI Taxonomy" id="1336806"/>
    <lineage>
        <taxon>Bacteria</taxon>
        <taxon>Pseudomonadati</taxon>
        <taxon>Pseudomonadota</taxon>
        <taxon>Gammaproteobacteria</taxon>
        <taxon>Oceanospirillales</taxon>
        <taxon>Saccharospirillaceae</taxon>
        <taxon>Reinekea</taxon>
    </lineage>
</organism>
<evidence type="ECO:0000313" key="2">
    <source>
        <dbReference type="EMBL" id="ATX77745.1"/>
    </source>
</evidence>
<gene>
    <name evidence="2" type="ORF">REIFOR_02621</name>
</gene>
<dbReference type="OrthoDB" id="6199430at2"/>
<dbReference type="RefSeq" id="WP_100257978.1">
    <property type="nucleotide sequence ID" value="NZ_CP011797.1"/>
</dbReference>
<dbReference type="AlphaFoldDB" id="A0A2K8KSN1"/>
<accession>A0A2K8KSN1</accession>
<protein>
    <recommendedName>
        <fullName evidence="4">Lipoprotein</fullName>
    </recommendedName>
</protein>